<proteinExistence type="predicted"/>
<sequence>MLAALSLFFKHSKREGMFINSCFAHCQSESQDTWLASESPRVRNKLVILEQDGRSYPVRVIEVGDLLTESMDGGDQSSAMFHGIRKEGDDVGIIVADVGRSLDMGNGKKTTEGLVGTGSNHMCNSASISVVNETVVEMEICNHALVHSIPNSLGLENDKAIPVVEGNQNEKPKDNVSIDDESSPSEEEGEVDQPSVYDWANRAETRQYESRVQGKF</sequence>
<keyword evidence="2" id="KW-1185">Reference proteome</keyword>
<dbReference type="EMBL" id="CM045767">
    <property type="protein sequence ID" value="KAI7996980.1"/>
    <property type="molecule type" value="Genomic_DNA"/>
</dbReference>
<organism evidence="1 2">
    <name type="scientific">Camellia lanceoleosa</name>
    <dbReference type="NCBI Taxonomy" id="1840588"/>
    <lineage>
        <taxon>Eukaryota</taxon>
        <taxon>Viridiplantae</taxon>
        <taxon>Streptophyta</taxon>
        <taxon>Embryophyta</taxon>
        <taxon>Tracheophyta</taxon>
        <taxon>Spermatophyta</taxon>
        <taxon>Magnoliopsida</taxon>
        <taxon>eudicotyledons</taxon>
        <taxon>Gunneridae</taxon>
        <taxon>Pentapetalae</taxon>
        <taxon>asterids</taxon>
        <taxon>Ericales</taxon>
        <taxon>Theaceae</taxon>
        <taxon>Camellia</taxon>
    </lineage>
</organism>
<evidence type="ECO:0000313" key="2">
    <source>
        <dbReference type="Proteomes" id="UP001060215"/>
    </source>
</evidence>
<gene>
    <name evidence="1" type="ORF">LOK49_LG10G02228</name>
</gene>
<reference evidence="1 2" key="1">
    <citation type="journal article" date="2022" name="Plant J.">
        <title>Chromosome-level genome of Camellia lanceoleosa provides a valuable resource for understanding genome evolution and self-incompatibility.</title>
        <authorList>
            <person name="Gong W."/>
            <person name="Xiao S."/>
            <person name="Wang L."/>
            <person name="Liao Z."/>
            <person name="Chang Y."/>
            <person name="Mo W."/>
            <person name="Hu G."/>
            <person name="Li W."/>
            <person name="Zhao G."/>
            <person name="Zhu H."/>
            <person name="Hu X."/>
            <person name="Ji K."/>
            <person name="Xiang X."/>
            <person name="Song Q."/>
            <person name="Yuan D."/>
            <person name="Jin S."/>
            <person name="Zhang L."/>
        </authorList>
    </citation>
    <scope>NUCLEOTIDE SEQUENCE [LARGE SCALE GENOMIC DNA]</scope>
    <source>
        <strain evidence="1">SQ_2022a</strain>
    </source>
</reference>
<comment type="caution">
    <text evidence="1">The sequence shown here is derived from an EMBL/GenBank/DDBJ whole genome shotgun (WGS) entry which is preliminary data.</text>
</comment>
<name>A0ACC0G7G8_9ERIC</name>
<dbReference type="Proteomes" id="UP001060215">
    <property type="component" value="Chromosome 10"/>
</dbReference>
<accession>A0ACC0G7G8</accession>
<evidence type="ECO:0000313" key="1">
    <source>
        <dbReference type="EMBL" id="KAI7996980.1"/>
    </source>
</evidence>
<protein>
    <submittedName>
        <fullName evidence="1">Pectin acetylesterase 9</fullName>
    </submittedName>
</protein>